<evidence type="ECO:0000256" key="1">
    <source>
        <dbReference type="SAM" id="MobiDB-lite"/>
    </source>
</evidence>
<evidence type="ECO:0000313" key="3">
    <source>
        <dbReference type="Proteomes" id="UP000494106"/>
    </source>
</evidence>
<accession>A0A8S1B9J1</accession>
<evidence type="ECO:0000313" key="2">
    <source>
        <dbReference type="EMBL" id="CAB3259377.1"/>
    </source>
</evidence>
<keyword evidence="3" id="KW-1185">Reference proteome</keyword>
<name>A0A8S1B9J1_ARCPL</name>
<proteinExistence type="predicted"/>
<comment type="caution">
    <text evidence="2">The sequence shown here is derived from an EMBL/GenBank/DDBJ whole genome shotgun (WGS) entry which is preliminary data.</text>
</comment>
<dbReference type="EMBL" id="CADEBC010000608">
    <property type="protein sequence ID" value="CAB3259377.1"/>
    <property type="molecule type" value="Genomic_DNA"/>
</dbReference>
<feature type="compositionally biased region" description="Polar residues" evidence="1">
    <location>
        <begin position="14"/>
        <end position="29"/>
    </location>
</feature>
<dbReference type="AlphaFoldDB" id="A0A8S1B9J1"/>
<protein>
    <submittedName>
        <fullName evidence="2">Uncharacterized protein</fullName>
    </submittedName>
</protein>
<sequence length="90" mass="9677">MEIAHLLRICVAGQSGTATPPSRVATTQWPGKRNCTRGISQESDPVRDFPGQSSGPRRGDRDFGQRSIGGSDTGGTSCGGSEWRGRWAWE</sequence>
<dbReference type="Proteomes" id="UP000494106">
    <property type="component" value="Unassembled WGS sequence"/>
</dbReference>
<reference evidence="2 3" key="1">
    <citation type="submission" date="2020-04" db="EMBL/GenBank/DDBJ databases">
        <authorList>
            <person name="Wallbank WR R."/>
            <person name="Pardo Diaz C."/>
            <person name="Kozak K."/>
            <person name="Martin S."/>
            <person name="Jiggins C."/>
            <person name="Moest M."/>
            <person name="Warren A I."/>
            <person name="Byers J.R.P. K."/>
            <person name="Montejo-Kovacevich G."/>
            <person name="Yen C E."/>
        </authorList>
    </citation>
    <scope>NUCLEOTIDE SEQUENCE [LARGE SCALE GENOMIC DNA]</scope>
</reference>
<gene>
    <name evidence="2" type="ORF">APLA_LOCUS17067</name>
</gene>
<feature type="region of interest" description="Disordered" evidence="1">
    <location>
        <begin position="14"/>
        <end position="90"/>
    </location>
</feature>
<organism evidence="2 3">
    <name type="scientific">Arctia plantaginis</name>
    <name type="common">Wood tiger moth</name>
    <name type="synonym">Phalaena plantaginis</name>
    <dbReference type="NCBI Taxonomy" id="874455"/>
    <lineage>
        <taxon>Eukaryota</taxon>
        <taxon>Metazoa</taxon>
        <taxon>Ecdysozoa</taxon>
        <taxon>Arthropoda</taxon>
        <taxon>Hexapoda</taxon>
        <taxon>Insecta</taxon>
        <taxon>Pterygota</taxon>
        <taxon>Neoptera</taxon>
        <taxon>Endopterygota</taxon>
        <taxon>Lepidoptera</taxon>
        <taxon>Glossata</taxon>
        <taxon>Ditrysia</taxon>
        <taxon>Noctuoidea</taxon>
        <taxon>Erebidae</taxon>
        <taxon>Arctiinae</taxon>
        <taxon>Arctia</taxon>
    </lineage>
</organism>